<dbReference type="Proteomes" id="UP000298337">
    <property type="component" value="Unassembled WGS sequence"/>
</dbReference>
<evidence type="ECO:0000259" key="2">
    <source>
        <dbReference type="Pfam" id="PF00561"/>
    </source>
</evidence>
<organism evidence="3 4">
    <name type="scientific">Hymenobacter fodinae</name>
    <dbReference type="NCBI Taxonomy" id="2510796"/>
    <lineage>
        <taxon>Bacteria</taxon>
        <taxon>Pseudomonadati</taxon>
        <taxon>Bacteroidota</taxon>
        <taxon>Cytophagia</taxon>
        <taxon>Cytophagales</taxon>
        <taxon>Hymenobacteraceae</taxon>
        <taxon>Hymenobacter</taxon>
    </lineage>
</organism>
<proteinExistence type="predicted"/>
<dbReference type="Pfam" id="PF00561">
    <property type="entry name" value="Abhydrolase_1"/>
    <property type="match status" value="1"/>
</dbReference>
<dbReference type="EMBL" id="SRLA01000002">
    <property type="protein sequence ID" value="TGE07808.1"/>
    <property type="molecule type" value="Genomic_DNA"/>
</dbReference>
<sequence>MTYELEYTFVRTNGLTLHVVQCGPAEGPLVVLLHGFPEFWYGWRHQIEALAAAGYRVWVPDQRGYNLSDKPAGVAAYRIDQLGADVLGLLDAAGEQQAFIIGHDWGAAVTWWLAAHHPERLKRVAILNVPHPAVLGQALRRAPGQLVKSWYIFFFQLPWLPERLFRRHQFQFGRRALRGTSRPGTFTREDLKQYVAAWARHGALTAMINWYRAAFRKAKRVGQVGRISIPVRILWGRKDAFLEPELAQLSVSQCDHAELTYFDKATHWLHQEEPAAVNKLLLEFLAADPTSSST</sequence>
<dbReference type="Gene3D" id="3.40.50.1820">
    <property type="entry name" value="alpha/beta hydrolase"/>
    <property type="match status" value="1"/>
</dbReference>
<dbReference type="SUPFAM" id="SSF53474">
    <property type="entry name" value="alpha/beta-Hydrolases"/>
    <property type="match status" value="1"/>
</dbReference>
<comment type="caution">
    <text evidence="3">The sequence shown here is derived from an EMBL/GenBank/DDBJ whole genome shotgun (WGS) entry which is preliminary data.</text>
</comment>
<evidence type="ECO:0000313" key="3">
    <source>
        <dbReference type="EMBL" id="TGE07808.1"/>
    </source>
</evidence>
<dbReference type="PRINTS" id="PR00412">
    <property type="entry name" value="EPOXHYDRLASE"/>
</dbReference>
<evidence type="ECO:0000313" key="4">
    <source>
        <dbReference type="Proteomes" id="UP000298337"/>
    </source>
</evidence>
<dbReference type="InterPro" id="IPR029058">
    <property type="entry name" value="AB_hydrolase_fold"/>
</dbReference>
<dbReference type="OrthoDB" id="9773293at2"/>
<dbReference type="PRINTS" id="PR00111">
    <property type="entry name" value="ABHYDROLASE"/>
</dbReference>
<keyword evidence="1 3" id="KW-0378">Hydrolase</keyword>
<dbReference type="PANTHER" id="PTHR43329">
    <property type="entry name" value="EPOXIDE HYDROLASE"/>
    <property type="match status" value="1"/>
</dbReference>
<feature type="domain" description="AB hydrolase-1" evidence="2">
    <location>
        <begin position="28"/>
        <end position="274"/>
    </location>
</feature>
<reference evidence="3 4" key="1">
    <citation type="submission" date="2019-04" db="EMBL/GenBank/DDBJ databases">
        <authorList>
            <person name="Feng G."/>
            <person name="Zhang J."/>
            <person name="Zhu H."/>
        </authorList>
    </citation>
    <scope>NUCLEOTIDE SEQUENCE [LARGE SCALE GENOMIC DNA]</scope>
    <source>
        <strain evidence="3 4">92R-1</strain>
    </source>
</reference>
<evidence type="ECO:0000256" key="1">
    <source>
        <dbReference type="ARBA" id="ARBA00022801"/>
    </source>
</evidence>
<gene>
    <name evidence="3" type="ORF">EU556_08630</name>
</gene>
<dbReference type="GO" id="GO:0016787">
    <property type="term" value="F:hydrolase activity"/>
    <property type="evidence" value="ECO:0007669"/>
    <property type="project" value="UniProtKB-KW"/>
</dbReference>
<name>A0A4Z0P786_9BACT</name>
<dbReference type="InterPro" id="IPR000639">
    <property type="entry name" value="Epox_hydrolase-like"/>
</dbReference>
<accession>A0A4Z0P786</accession>
<dbReference type="InterPro" id="IPR000073">
    <property type="entry name" value="AB_hydrolase_1"/>
</dbReference>
<protein>
    <submittedName>
        <fullName evidence="3">Alpha/beta hydrolase</fullName>
    </submittedName>
</protein>
<dbReference type="RefSeq" id="WP_135433235.1">
    <property type="nucleotide sequence ID" value="NZ_SRLA01000002.1"/>
</dbReference>
<keyword evidence="4" id="KW-1185">Reference proteome</keyword>
<dbReference type="AlphaFoldDB" id="A0A4Z0P786"/>